<sequence>MQPSQIVVSKAQEEPSGDPQSQRLRHAYQNERKKLELTEVELNRSKIFMIDQDGNIKRVSLLSEH</sequence>
<name>A0ABV5HRC6_9VIBR</name>
<reference evidence="2 3" key="1">
    <citation type="submission" date="2024-09" db="EMBL/GenBank/DDBJ databases">
        <authorList>
            <person name="Sun Q."/>
            <person name="Mori K."/>
        </authorList>
    </citation>
    <scope>NUCLEOTIDE SEQUENCE [LARGE SCALE GENOMIC DNA]</scope>
    <source>
        <strain evidence="2 3">CECT 8064</strain>
    </source>
</reference>
<gene>
    <name evidence="2" type="ORF">ACFFUV_17595</name>
</gene>
<organism evidence="2 3">
    <name type="scientific">Vibrio olivae</name>
    <dbReference type="NCBI Taxonomy" id="1243002"/>
    <lineage>
        <taxon>Bacteria</taxon>
        <taxon>Pseudomonadati</taxon>
        <taxon>Pseudomonadota</taxon>
        <taxon>Gammaproteobacteria</taxon>
        <taxon>Vibrionales</taxon>
        <taxon>Vibrionaceae</taxon>
        <taxon>Vibrio</taxon>
    </lineage>
</organism>
<proteinExistence type="predicted"/>
<evidence type="ECO:0000313" key="3">
    <source>
        <dbReference type="Proteomes" id="UP001589645"/>
    </source>
</evidence>
<evidence type="ECO:0000256" key="1">
    <source>
        <dbReference type="SAM" id="MobiDB-lite"/>
    </source>
</evidence>
<keyword evidence="3" id="KW-1185">Reference proteome</keyword>
<protein>
    <submittedName>
        <fullName evidence="2">Uncharacterized protein</fullName>
    </submittedName>
</protein>
<accession>A0ABV5HRC6</accession>
<evidence type="ECO:0000313" key="2">
    <source>
        <dbReference type="EMBL" id="MFB9136785.1"/>
    </source>
</evidence>
<dbReference type="Proteomes" id="UP001589645">
    <property type="component" value="Unassembled WGS sequence"/>
</dbReference>
<dbReference type="RefSeq" id="WP_390195262.1">
    <property type="nucleotide sequence ID" value="NZ_JBHMEP010000007.1"/>
</dbReference>
<comment type="caution">
    <text evidence="2">The sequence shown here is derived from an EMBL/GenBank/DDBJ whole genome shotgun (WGS) entry which is preliminary data.</text>
</comment>
<dbReference type="EMBL" id="JBHMEP010000007">
    <property type="protein sequence ID" value="MFB9136785.1"/>
    <property type="molecule type" value="Genomic_DNA"/>
</dbReference>
<feature type="region of interest" description="Disordered" evidence="1">
    <location>
        <begin position="1"/>
        <end position="23"/>
    </location>
</feature>